<comment type="caution">
    <text evidence="1">The sequence shown here is derived from an EMBL/GenBank/DDBJ whole genome shotgun (WGS) entry which is preliminary data.</text>
</comment>
<gene>
    <name evidence="1" type="ORF">VPR01S_05_00400</name>
</gene>
<name>U2ZZ83_VIBPR</name>
<dbReference type="Pfam" id="PF08888">
    <property type="entry name" value="HopJ"/>
    <property type="match status" value="1"/>
</dbReference>
<dbReference type="InterPro" id="IPR038604">
    <property type="entry name" value="HopJ_sf"/>
</dbReference>
<dbReference type="EMBL" id="BATJ01000005">
    <property type="protein sequence ID" value="GAD66745.1"/>
    <property type="molecule type" value="Genomic_DNA"/>
</dbReference>
<dbReference type="Proteomes" id="UP000016570">
    <property type="component" value="Unassembled WGS sequence"/>
</dbReference>
<dbReference type="Gene3D" id="3.20.160.10">
    <property type="entry name" value="vpa0580 domain like"/>
    <property type="match status" value="1"/>
</dbReference>
<evidence type="ECO:0000313" key="2">
    <source>
        <dbReference type="Proteomes" id="UP000016570"/>
    </source>
</evidence>
<reference evidence="1 2" key="1">
    <citation type="submission" date="2013-09" db="EMBL/GenBank/DDBJ databases">
        <title>Whole genome shotgun sequence of Vibrio proteolyticus NBRC 13287.</title>
        <authorList>
            <person name="Isaki S."/>
            <person name="Hosoyama A."/>
            <person name="Numata M."/>
            <person name="Hashimoto M."/>
            <person name="Hosoyama Y."/>
            <person name="Tsuchikane K."/>
            <person name="Noguchi M."/>
            <person name="Hirakata S."/>
            <person name="Ichikawa N."/>
            <person name="Ohji S."/>
            <person name="Yamazoe A."/>
            <person name="Fujita N."/>
        </authorList>
    </citation>
    <scope>NUCLEOTIDE SEQUENCE [LARGE SCALE GENOMIC DNA]</scope>
    <source>
        <strain evidence="1 2">NBRC 13287</strain>
    </source>
</reference>
<dbReference type="InterPro" id="IPR014984">
    <property type="entry name" value="HopJ"/>
</dbReference>
<proteinExistence type="predicted"/>
<evidence type="ECO:0000313" key="1">
    <source>
        <dbReference type="EMBL" id="GAD66745.1"/>
    </source>
</evidence>
<dbReference type="RefSeq" id="WP_021704723.1">
    <property type="nucleotide sequence ID" value="NZ_BATJ01000005.1"/>
</dbReference>
<accession>U2ZZ83</accession>
<organism evidence="1 2">
    <name type="scientific">Vibrio proteolyticus NBRC 13287</name>
    <dbReference type="NCBI Taxonomy" id="1219065"/>
    <lineage>
        <taxon>Bacteria</taxon>
        <taxon>Pseudomonadati</taxon>
        <taxon>Pseudomonadota</taxon>
        <taxon>Gammaproteobacteria</taxon>
        <taxon>Vibrionales</taxon>
        <taxon>Vibrionaceae</taxon>
        <taxon>Vibrio</taxon>
    </lineage>
</organism>
<keyword evidence="2" id="KW-1185">Reference proteome</keyword>
<sequence>MDLNAFVQLIKQDPENVEFEQTMAVIDAHYEFTPTAFINGDTRNDENQNNGSCKVFAFALLNELAQDETLACFGRYYRQDVLSNPVGDDHQNIRNFMKHGWSGVQFETPALRDRA</sequence>
<protein>
    <submittedName>
        <fullName evidence="1">Putative type III effector HopPmaJ</fullName>
    </submittedName>
</protein>
<dbReference type="AlphaFoldDB" id="U2ZZ83"/>
<dbReference type="eggNOG" id="ENOG5032RP0">
    <property type="taxonomic scope" value="Bacteria"/>
</dbReference>